<keyword evidence="8" id="KW-0119">Carbohydrate metabolism</keyword>
<organism evidence="11 12">
    <name type="scientific">Aspergillus puulaauensis</name>
    <dbReference type="NCBI Taxonomy" id="1220207"/>
    <lineage>
        <taxon>Eukaryota</taxon>
        <taxon>Fungi</taxon>
        <taxon>Dikarya</taxon>
        <taxon>Ascomycota</taxon>
        <taxon>Pezizomycotina</taxon>
        <taxon>Eurotiomycetes</taxon>
        <taxon>Eurotiomycetidae</taxon>
        <taxon>Eurotiales</taxon>
        <taxon>Aspergillaceae</taxon>
        <taxon>Aspergillus</taxon>
    </lineage>
</organism>
<dbReference type="InterPro" id="IPR050288">
    <property type="entry name" value="Cellulose_deg_GH3"/>
</dbReference>
<protein>
    <recommendedName>
        <fullName evidence="4">beta-glucosidase</fullName>
        <ecNumber evidence="4">3.2.1.21</ecNumber>
    </recommendedName>
</protein>
<dbReference type="GO" id="GO:0008422">
    <property type="term" value="F:beta-glucosidase activity"/>
    <property type="evidence" value="ECO:0007669"/>
    <property type="project" value="UniProtKB-EC"/>
</dbReference>
<sequence length="127" mass="13808">MESHNVQTLLSKLTLEEKVSLLAAVDWWRTPVIKRDDVFVPHIKTTDGPNGARGESYVSGIKAACFPCGSSLGASFDRDLLFRIGQEIAKEAQSKAADVLLAPTLNVIRSPRGSSTACQRGNFAEIY</sequence>
<dbReference type="SUPFAM" id="SSF51445">
    <property type="entry name" value="(Trans)glycosidases"/>
    <property type="match status" value="1"/>
</dbReference>
<keyword evidence="9" id="KW-0326">Glycosidase</keyword>
<keyword evidence="12" id="KW-1185">Reference proteome</keyword>
<dbReference type="Gene3D" id="3.20.20.300">
    <property type="entry name" value="Glycoside hydrolase, family 3, N-terminal domain"/>
    <property type="match status" value="1"/>
</dbReference>
<evidence type="ECO:0000256" key="3">
    <source>
        <dbReference type="ARBA" id="ARBA00005336"/>
    </source>
</evidence>
<dbReference type="OrthoDB" id="47059at2759"/>
<keyword evidence="5" id="KW-0378">Hydrolase</keyword>
<gene>
    <name evidence="11" type="ORF">APUU_80365A</name>
</gene>
<reference evidence="11" key="1">
    <citation type="submission" date="2021-01" db="EMBL/GenBank/DDBJ databases">
        <authorList>
            <consortium name="Aspergillus puulaauensis MK2 genome sequencing consortium"/>
            <person name="Kazuki M."/>
            <person name="Futagami T."/>
        </authorList>
    </citation>
    <scope>NUCLEOTIDE SEQUENCE</scope>
    <source>
        <strain evidence="11">MK2</strain>
    </source>
</reference>
<dbReference type="EMBL" id="AP024450">
    <property type="protein sequence ID" value="BCS30062.1"/>
    <property type="molecule type" value="Genomic_DNA"/>
</dbReference>
<dbReference type="PANTHER" id="PTHR42715:SF27">
    <property type="entry name" value="BETA-GLUCOSIDASE-RELATED"/>
    <property type="match status" value="1"/>
</dbReference>
<keyword evidence="10" id="KW-0624">Polysaccharide degradation</keyword>
<evidence type="ECO:0000256" key="7">
    <source>
        <dbReference type="ARBA" id="ARBA00023180"/>
    </source>
</evidence>
<keyword evidence="6" id="KW-0136">Cellulose degradation</keyword>
<dbReference type="InterPro" id="IPR017853">
    <property type="entry name" value="GH"/>
</dbReference>
<evidence type="ECO:0000256" key="9">
    <source>
        <dbReference type="ARBA" id="ARBA00023295"/>
    </source>
</evidence>
<dbReference type="AlphaFoldDB" id="A0A7R7XYY1"/>
<evidence type="ECO:0000256" key="10">
    <source>
        <dbReference type="ARBA" id="ARBA00023326"/>
    </source>
</evidence>
<reference evidence="11" key="2">
    <citation type="submission" date="2021-02" db="EMBL/GenBank/DDBJ databases">
        <title>Aspergillus puulaauensis MK2 genome sequence.</title>
        <authorList>
            <person name="Futagami T."/>
            <person name="Mori K."/>
            <person name="Kadooka C."/>
            <person name="Tanaka T."/>
        </authorList>
    </citation>
    <scope>NUCLEOTIDE SEQUENCE</scope>
    <source>
        <strain evidence="11">MK2</strain>
    </source>
</reference>
<dbReference type="KEGG" id="apuu:APUU_80365A"/>
<dbReference type="Proteomes" id="UP000654913">
    <property type="component" value="Chromosome 8"/>
</dbReference>
<dbReference type="EC" id="3.2.1.21" evidence="4"/>
<evidence type="ECO:0000313" key="11">
    <source>
        <dbReference type="EMBL" id="BCS30062.1"/>
    </source>
</evidence>
<proteinExistence type="inferred from homology"/>
<evidence type="ECO:0000256" key="8">
    <source>
        <dbReference type="ARBA" id="ARBA00023277"/>
    </source>
</evidence>
<comment type="similarity">
    <text evidence="3">Belongs to the glycosyl hydrolase 3 family.</text>
</comment>
<accession>A0A7R7XYY1</accession>
<dbReference type="InterPro" id="IPR001764">
    <property type="entry name" value="Glyco_hydro_3_N"/>
</dbReference>
<evidence type="ECO:0000256" key="5">
    <source>
        <dbReference type="ARBA" id="ARBA00022801"/>
    </source>
</evidence>
<evidence type="ECO:0000256" key="6">
    <source>
        <dbReference type="ARBA" id="ARBA00023001"/>
    </source>
</evidence>
<dbReference type="GO" id="GO:0030245">
    <property type="term" value="P:cellulose catabolic process"/>
    <property type="evidence" value="ECO:0007669"/>
    <property type="project" value="UniProtKB-KW"/>
</dbReference>
<dbReference type="PANTHER" id="PTHR42715">
    <property type="entry name" value="BETA-GLUCOSIDASE"/>
    <property type="match status" value="1"/>
</dbReference>
<evidence type="ECO:0000256" key="2">
    <source>
        <dbReference type="ARBA" id="ARBA00004987"/>
    </source>
</evidence>
<evidence type="ECO:0000256" key="1">
    <source>
        <dbReference type="ARBA" id="ARBA00000448"/>
    </source>
</evidence>
<comment type="pathway">
    <text evidence="2">Glycan metabolism; cellulose degradation.</text>
</comment>
<dbReference type="PRINTS" id="PR00133">
    <property type="entry name" value="GLHYDRLASE3"/>
</dbReference>
<comment type="catalytic activity">
    <reaction evidence="1">
        <text>Hydrolysis of terminal, non-reducing beta-D-glucosyl residues with release of beta-D-glucose.</text>
        <dbReference type="EC" id="3.2.1.21"/>
    </reaction>
</comment>
<evidence type="ECO:0000313" key="12">
    <source>
        <dbReference type="Proteomes" id="UP000654913"/>
    </source>
</evidence>
<dbReference type="GeneID" id="64980059"/>
<dbReference type="InterPro" id="IPR036962">
    <property type="entry name" value="Glyco_hydro_3_N_sf"/>
</dbReference>
<evidence type="ECO:0000256" key="4">
    <source>
        <dbReference type="ARBA" id="ARBA00012744"/>
    </source>
</evidence>
<dbReference type="RefSeq" id="XP_041562248.1">
    <property type="nucleotide sequence ID" value="XM_041696637.1"/>
</dbReference>
<name>A0A7R7XYY1_9EURO</name>
<keyword evidence="7" id="KW-0325">Glycoprotein</keyword>